<reference evidence="2 3" key="2">
    <citation type="journal article" date="2016" name="Int. J. Syst. Evol. Microbiol.">
        <title>Flavisolibacter tropicus sp. nov., isolated from tropical soil.</title>
        <authorList>
            <person name="Lee J.J."/>
            <person name="Kang M.S."/>
            <person name="Kim G.S."/>
            <person name="Lee C.S."/>
            <person name="Lim S."/>
            <person name="Lee J."/>
            <person name="Roh S.H."/>
            <person name="Kang H."/>
            <person name="Ha J.M."/>
            <person name="Bae S."/>
            <person name="Jung H.Y."/>
            <person name="Kim M.K."/>
        </authorList>
    </citation>
    <scope>NUCLEOTIDE SEQUENCE [LARGE SCALE GENOMIC DNA]</scope>
    <source>
        <strain evidence="2 3">LCS9</strain>
    </source>
</reference>
<dbReference type="OrthoDB" id="639821at2"/>
<sequence length="311" mass="35288">MKKLITTLFLFASFWANSQTSLAGYWYGVAYVGTGTSANSYLVELIINQNGNTVNGIVNYYFRNTFRSFKTNGSYSADDRQLSLYNIPITYHGSNSRMEVDCPMDFIANLRVARAGSNLNGRFVSKENYRYTCPEIVFDLQLNKDANNQDSILTALRQFKETYQVWSPSATDTLVSTVVLQRPITNFVVNDRYKQRENVILDEIEVEADSVRVDLYDNGEVDGDSVSLFFNDKLLASSQRLSTKAIHMDLKLDSLKEVNEIAMFADNLGSIPPNTALMIVYDGRQRHEIRLSSNLSQNGVLRIKKKKKPNQ</sequence>
<keyword evidence="3" id="KW-1185">Reference proteome</keyword>
<dbReference type="STRING" id="1492898.SY85_04150"/>
<dbReference type="KEGG" id="fla:SY85_04150"/>
<evidence type="ECO:0000256" key="1">
    <source>
        <dbReference type="SAM" id="SignalP"/>
    </source>
</evidence>
<dbReference type="RefSeq" id="WP_066401943.1">
    <property type="nucleotide sequence ID" value="NZ_CP011390.1"/>
</dbReference>
<accession>A0A172TRU7</accession>
<keyword evidence="1" id="KW-0732">Signal</keyword>
<proteinExistence type="predicted"/>
<reference evidence="3" key="1">
    <citation type="submission" date="2015-01" db="EMBL/GenBank/DDBJ databases">
        <title>Flavisolibacter sp./LCS9/ whole genome sequencing.</title>
        <authorList>
            <person name="Kim M.K."/>
            <person name="Srinivasan S."/>
            <person name="Lee J.-J."/>
        </authorList>
    </citation>
    <scope>NUCLEOTIDE SEQUENCE [LARGE SCALE GENOMIC DNA]</scope>
    <source>
        <strain evidence="3">LCS9</strain>
    </source>
</reference>
<evidence type="ECO:0000313" key="2">
    <source>
        <dbReference type="EMBL" id="ANE49805.1"/>
    </source>
</evidence>
<protein>
    <submittedName>
        <fullName evidence="2">Uncharacterized protein</fullName>
    </submittedName>
</protein>
<feature type="signal peptide" evidence="1">
    <location>
        <begin position="1"/>
        <end position="18"/>
    </location>
</feature>
<evidence type="ECO:0000313" key="3">
    <source>
        <dbReference type="Proteomes" id="UP000077177"/>
    </source>
</evidence>
<feature type="chain" id="PRO_5008001061" evidence="1">
    <location>
        <begin position="19"/>
        <end position="311"/>
    </location>
</feature>
<dbReference type="EMBL" id="CP011390">
    <property type="protein sequence ID" value="ANE49805.1"/>
    <property type="molecule type" value="Genomic_DNA"/>
</dbReference>
<dbReference type="Proteomes" id="UP000077177">
    <property type="component" value="Chromosome"/>
</dbReference>
<name>A0A172TRU7_9BACT</name>
<gene>
    <name evidence="2" type="ORF">SY85_04150</name>
</gene>
<dbReference type="AlphaFoldDB" id="A0A172TRU7"/>
<organism evidence="2 3">
    <name type="scientific">Flavisolibacter tropicus</name>
    <dbReference type="NCBI Taxonomy" id="1492898"/>
    <lineage>
        <taxon>Bacteria</taxon>
        <taxon>Pseudomonadati</taxon>
        <taxon>Bacteroidota</taxon>
        <taxon>Chitinophagia</taxon>
        <taxon>Chitinophagales</taxon>
        <taxon>Chitinophagaceae</taxon>
        <taxon>Flavisolibacter</taxon>
    </lineage>
</organism>